<evidence type="ECO:0000313" key="2">
    <source>
        <dbReference type="Proteomes" id="UP001056778"/>
    </source>
</evidence>
<gene>
    <name evidence="1" type="ORF">MML48_5g00014752</name>
</gene>
<organism evidence="1 2">
    <name type="scientific">Holotrichia oblita</name>
    <name type="common">Chafer beetle</name>
    <dbReference type="NCBI Taxonomy" id="644536"/>
    <lineage>
        <taxon>Eukaryota</taxon>
        <taxon>Metazoa</taxon>
        <taxon>Ecdysozoa</taxon>
        <taxon>Arthropoda</taxon>
        <taxon>Hexapoda</taxon>
        <taxon>Insecta</taxon>
        <taxon>Pterygota</taxon>
        <taxon>Neoptera</taxon>
        <taxon>Endopterygota</taxon>
        <taxon>Coleoptera</taxon>
        <taxon>Polyphaga</taxon>
        <taxon>Scarabaeiformia</taxon>
        <taxon>Scarabaeidae</taxon>
        <taxon>Melolonthinae</taxon>
        <taxon>Holotrichia</taxon>
    </lineage>
</organism>
<protein>
    <submittedName>
        <fullName evidence="1">Uncharacterized protein</fullName>
    </submittedName>
</protein>
<dbReference type="Proteomes" id="UP001056778">
    <property type="component" value="Chromosome 5"/>
</dbReference>
<dbReference type="EMBL" id="CM043019">
    <property type="protein sequence ID" value="KAI4462048.1"/>
    <property type="molecule type" value="Genomic_DNA"/>
</dbReference>
<accession>A0ACB9T5I8</accession>
<comment type="caution">
    <text evidence="1">The sequence shown here is derived from an EMBL/GenBank/DDBJ whole genome shotgun (WGS) entry which is preliminary data.</text>
</comment>
<name>A0ACB9T5I8_HOLOL</name>
<reference evidence="1" key="1">
    <citation type="submission" date="2022-04" db="EMBL/GenBank/DDBJ databases">
        <title>Chromosome-scale genome assembly of Holotrichia oblita Faldermann.</title>
        <authorList>
            <person name="Rongchong L."/>
        </authorList>
    </citation>
    <scope>NUCLEOTIDE SEQUENCE</scope>
    <source>
        <strain evidence="1">81SQS9</strain>
    </source>
</reference>
<proteinExistence type="predicted"/>
<keyword evidence="2" id="KW-1185">Reference proteome</keyword>
<sequence length="132" mass="14878">MTQKILKLTELSGVDNSSDPTLLTLKLTSLKPQITKVRDDDEGAVELDPASRARIADYVKNTVGLMIASENQSSEHSEISISPDQSADESNDEYQREQTTLTFYVSPHNRNYFLCLLSLLKQDYETYSFPVL</sequence>
<evidence type="ECO:0000313" key="1">
    <source>
        <dbReference type="EMBL" id="KAI4462048.1"/>
    </source>
</evidence>